<evidence type="ECO:0000313" key="2">
    <source>
        <dbReference type="EMBL" id="GEO84730.1"/>
    </source>
</evidence>
<dbReference type="InterPro" id="IPR053172">
    <property type="entry name" value="Tn903_transposase"/>
</dbReference>
<dbReference type="GO" id="GO:0006313">
    <property type="term" value="P:DNA transposition"/>
    <property type="evidence" value="ECO:0007669"/>
    <property type="project" value="InterPro"/>
</dbReference>
<feature type="domain" description="Transposase IS4-like" evidence="1">
    <location>
        <begin position="4"/>
        <end position="180"/>
    </location>
</feature>
<keyword evidence="3" id="KW-1185">Reference proteome</keyword>
<dbReference type="Proteomes" id="UP000321717">
    <property type="component" value="Unassembled WGS sequence"/>
</dbReference>
<dbReference type="NCBIfam" id="NF033579">
    <property type="entry name" value="transpos_IS5_2"/>
    <property type="match status" value="1"/>
</dbReference>
<reference evidence="2 3" key="1">
    <citation type="submission" date="2019-07" db="EMBL/GenBank/DDBJ databases">
        <title>Whole genome shotgun sequence of Rhizobium naphthalenivorans NBRC 107585.</title>
        <authorList>
            <person name="Hosoyama A."/>
            <person name="Uohara A."/>
            <person name="Ohji S."/>
            <person name="Ichikawa N."/>
        </authorList>
    </citation>
    <scope>NUCLEOTIDE SEQUENCE [LARGE SCALE GENOMIC DNA]</scope>
    <source>
        <strain evidence="2 3">NBRC 107585</strain>
    </source>
</reference>
<proteinExistence type="predicted"/>
<evidence type="ECO:0000313" key="3">
    <source>
        <dbReference type="Proteomes" id="UP000321717"/>
    </source>
</evidence>
<dbReference type="GO" id="GO:0004803">
    <property type="term" value="F:transposase activity"/>
    <property type="evidence" value="ECO:0007669"/>
    <property type="project" value="InterPro"/>
</dbReference>
<dbReference type="PANTHER" id="PTHR34631">
    <property type="match status" value="1"/>
</dbReference>
<dbReference type="GO" id="GO:0003677">
    <property type="term" value="F:DNA binding"/>
    <property type="evidence" value="ECO:0007669"/>
    <property type="project" value="InterPro"/>
</dbReference>
<comment type="caution">
    <text evidence="2">The sequence shown here is derived from an EMBL/GenBank/DDBJ whole genome shotgun (WGS) entry which is preliminary data.</text>
</comment>
<dbReference type="Pfam" id="PF01609">
    <property type="entry name" value="DDE_Tnp_1"/>
    <property type="match status" value="1"/>
</dbReference>
<sequence length="203" mass="22926">MLSGPVHLVVDSTGLKVFGEGEWLENKHKIKVKRKRWRKLHIGLDLVSGEIICSDLTMDDVGDPTALPGLLGQIEVPVERFIADGAYDGSPSRNLLETRLDEIVEIIIPPPKTAVQSQQAAHNPTVRDRHIAEIETRGRMTWQKSTGYNRRSRIETQMGRWKTVIGPKLKARNFDNQTTETKIGVRVLNQMSELGRPEFRRAA</sequence>
<gene>
    <name evidence="2" type="ORF">RNA01_16620</name>
</gene>
<dbReference type="InterPro" id="IPR053520">
    <property type="entry name" value="Transposase_Tn903"/>
</dbReference>
<name>A0A512HH66_9HYPH</name>
<protein>
    <recommendedName>
        <fullName evidence="1">Transposase IS4-like domain-containing protein</fullName>
    </recommendedName>
</protein>
<dbReference type="EMBL" id="BJZP01000006">
    <property type="protein sequence ID" value="GEO84730.1"/>
    <property type="molecule type" value="Genomic_DNA"/>
</dbReference>
<accession>A0A512HH66</accession>
<organism evidence="2 3">
    <name type="scientific">Ciceribacter naphthalenivorans</name>
    <dbReference type="NCBI Taxonomy" id="1118451"/>
    <lineage>
        <taxon>Bacteria</taxon>
        <taxon>Pseudomonadati</taxon>
        <taxon>Pseudomonadota</taxon>
        <taxon>Alphaproteobacteria</taxon>
        <taxon>Hyphomicrobiales</taxon>
        <taxon>Rhizobiaceae</taxon>
        <taxon>Ciceribacter</taxon>
    </lineage>
</organism>
<evidence type="ECO:0000259" key="1">
    <source>
        <dbReference type="Pfam" id="PF01609"/>
    </source>
</evidence>
<dbReference type="AlphaFoldDB" id="A0A512HH66"/>
<dbReference type="InterPro" id="IPR002559">
    <property type="entry name" value="Transposase_11"/>
</dbReference>
<dbReference type="PANTHER" id="PTHR34631:SF3">
    <property type="entry name" value="ISSOD12 TRANSPOSASE TNPA_ISSOD12"/>
    <property type="match status" value="1"/>
</dbReference>